<dbReference type="EMBL" id="DQTV01000077">
    <property type="protein sequence ID" value="HIP57268.1"/>
    <property type="molecule type" value="Genomic_DNA"/>
</dbReference>
<proteinExistence type="predicted"/>
<gene>
    <name evidence="2" type="ORF">EYH02_04285</name>
</gene>
<reference evidence="2" key="1">
    <citation type="journal article" date="2020" name="ISME J.">
        <title>Gammaproteobacteria mediating utilization of methyl-, sulfur- and petroleum organic compounds in deep ocean hydrothermal plumes.</title>
        <authorList>
            <person name="Zhou Z."/>
            <person name="Liu Y."/>
            <person name="Pan J."/>
            <person name="Cron B.R."/>
            <person name="Toner B.M."/>
            <person name="Anantharaman K."/>
            <person name="Breier J.A."/>
            <person name="Dick G.J."/>
            <person name="Li M."/>
        </authorList>
    </citation>
    <scope>NUCLEOTIDE SEQUENCE</scope>
    <source>
        <strain evidence="2">SZUA-1435</strain>
    </source>
</reference>
<dbReference type="GO" id="GO:0015385">
    <property type="term" value="F:sodium:proton antiporter activity"/>
    <property type="evidence" value="ECO:0007669"/>
    <property type="project" value="TreeGrafter"/>
</dbReference>
<dbReference type="Proteomes" id="UP000605805">
    <property type="component" value="Unassembled WGS sequence"/>
</dbReference>
<name>A0A832YY58_9CREN</name>
<dbReference type="Pfam" id="PF03334">
    <property type="entry name" value="PhaG_MnhG_YufB"/>
    <property type="match status" value="1"/>
</dbReference>
<sequence>MATVIEWILVITGQILVAIGVACDIIAAILMLRFQNFYLRLHALTIGSIGGAFVPMIGAALIAAGSEFLGHYRWFMVGASIVVAMVEYVLVGAGTHAIARAAYRSKAVEVYPKVVDHLEEDRVLQA</sequence>
<feature type="transmembrane region" description="Helical" evidence="1">
    <location>
        <begin position="72"/>
        <end position="91"/>
    </location>
</feature>
<keyword evidence="1" id="KW-1133">Transmembrane helix</keyword>
<feature type="transmembrane region" description="Helical" evidence="1">
    <location>
        <begin position="6"/>
        <end position="32"/>
    </location>
</feature>
<evidence type="ECO:0000313" key="3">
    <source>
        <dbReference type="Proteomes" id="UP000605805"/>
    </source>
</evidence>
<accession>A0A832YY58</accession>
<dbReference type="PANTHER" id="PTHR34703:SF1">
    <property type="entry name" value="ANTIPORTER SUBUNIT MNHG2-RELATED"/>
    <property type="match status" value="1"/>
</dbReference>
<evidence type="ECO:0000313" key="2">
    <source>
        <dbReference type="EMBL" id="HIP57268.1"/>
    </source>
</evidence>
<dbReference type="PANTHER" id="PTHR34703">
    <property type="entry name" value="ANTIPORTER SUBUNIT MNHG2-RELATED"/>
    <property type="match status" value="1"/>
</dbReference>
<feature type="transmembrane region" description="Helical" evidence="1">
    <location>
        <begin position="44"/>
        <end position="66"/>
    </location>
</feature>
<keyword evidence="1" id="KW-0472">Membrane</keyword>
<dbReference type="InterPro" id="IPR005133">
    <property type="entry name" value="PhaG_MnhG_YufB"/>
</dbReference>
<comment type="caution">
    <text evidence="2">The sequence shown here is derived from an EMBL/GenBank/DDBJ whole genome shotgun (WGS) entry which is preliminary data.</text>
</comment>
<organism evidence="2 3">
    <name type="scientific">Ignisphaera aggregans</name>
    <dbReference type="NCBI Taxonomy" id="334771"/>
    <lineage>
        <taxon>Archaea</taxon>
        <taxon>Thermoproteota</taxon>
        <taxon>Thermoprotei</taxon>
        <taxon>Desulfurococcales</taxon>
        <taxon>Desulfurococcaceae</taxon>
        <taxon>Ignisphaera</taxon>
    </lineage>
</organism>
<keyword evidence="1" id="KW-0812">Transmembrane</keyword>
<dbReference type="AlphaFoldDB" id="A0A832YY58"/>
<evidence type="ECO:0000256" key="1">
    <source>
        <dbReference type="SAM" id="Phobius"/>
    </source>
</evidence>
<protein>
    <submittedName>
        <fullName evidence="2">Cation:proton antiporter</fullName>
    </submittedName>
</protein>